<dbReference type="PANTHER" id="PTHR24113:SF12">
    <property type="entry name" value="RAN GTPASE-ACTIVATING PROTEIN 1"/>
    <property type="match status" value="1"/>
</dbReference>
<dbReference type="GO" id="GO:0005829">
    <property type="term" value="C:cytosol"/>
    <property type="evidence" value="ECO:0007669"/>
    <property type="project" value="TreeGrafter"/>
</dbReference>
<dbReference type="Gene3D" id="3.80.10.10">
    <property type="entry name" value="Ribonuclease Inhibitor"/>
    <property type="match status" value="1"/>
</dbReference>
<dbReference type="EMBL" id="UZAN01040294">
    <property type="protein sequence ID" value="VDP69159.1"/>
    <property type="molecule type" value="Genomic_DNA"/>
</dbReference>
<keyword evidence="5" id="KW-1185">Reference proteome</keyword>
<keyword evidence="2" id="KW-0433">Leucine-rich repeat</keyword>
<keyword evidence="3" id="KW-0677">Repeat</keyword>
<protein>
    <submittedName>
        <fullName evidence="6">Leucine-rich repeat-containing protein 34</fullName>
    </submittedName>
</protein>
<proteinExistence type="predicted"/>
<evidence type="ECO:0000313" key="4">
    <source>
        <dbReference type="EMBL" id="VDP69159.1"/>
    </source>
</evidence>
<dbReference type="SUPFAM" id="SSF52047">
    <property type="entry name" value="RNI-like"/>
    <property type="match status" value="1"/>
</dbReference>
<dbReference type="OrthoDB" id="120976at2759"/>
<organism evidence="6">
    <name type="scientific">Echinostoma caproni</name>
    <dbReference type="NCBI Taxonomy" id="27848"/>
    <lineage>
        <taxon>Eukaryota</taxon>
        <taxon>Metazoa</taxon>
        <taxon>Spiralia</taxon>
        <taxon>Lophotrochozoa</taxon>
        <taxon>Platyhelminthes</taxon>
        <taxon>Trematoda</taxon>
        <taxon>Digenea</taxon>
        <taxon>Plagiorchiida</taxon>
        <taxon>Echinostomata</taxon>
        <taxon>Echinostomatoidea</taxon>
        <taxon>Echinostomatidae</taxon>
        <taxon>Echinostoma</taxon>
    </lineage>
</organism>
<evidence type="ECO:0000313" key="5">
    <source>
        <dbReference type="Proteomes" id="UP000272942"/>
    </source>
</evidence>
<dbReference type="PROSITE" id="PS51450">
    <property type="entry name" value="LRR"/>
    <property type="match status" value="1"/>
</dbReference>
<dbReference type="GO" id="GO:0031267">
    <property type="term" value="F:small GTPase binding"/>
    <property type="evidence" value="ECO:0007669"/>
    <property type="project" value="TreeGrafter"/>
</dbReference>
<name>A0A183A8P5_9TREM</name>
<evidence type="ECO:0000256" key="3">
    <source>
        <dbReference type="ARBA" id="ARBA00022737"/>
    </source>
</evidence>
<reference evidence="4 5" key="2">
    <citation type="submission" date="2018-11" db="EMBL/GenBank/DDBJ databases">
        <authorList>
            <consortium name="Pathogen Informatics"/>
        </authorList>
    </citation>
    <scope>NUCLEOTIDE SEQUENCE [LARGE SCALE GENOMIC DNA]</scope>
    <source>
        <strain evidence="4 5">Egypt</strain>
    </source>
</reference>
<gene>
    <name evidence="4" type="ORF">ECPE_LOCUS3330</name>
</gene>
<dbReference type="GO" id="GO:0048471">
    <property type="term" value="C:perinuclear region of cytoplasm"/>
    <property type="evidence" value="ECO:0007669"/>
    <property type="project" value="TreeGrafter"/>
</dbReference>
<dbReference type="WBParaSite" id="ECPE_0000333301-mRNA-1">
    <property type="protein sequence ID" value="ECPE_0000333301-mRNA-1"/>
    <property type="gene ID" value="ECPE_0000333301"/>
</dbReference>
<accession>A0A183A8P5</accession>
<dbReference type="InterPro" id="IPR001611">
    <property type="entry name" value="Leu-rich_rpt"/>
</dbReference>
<dbReference type="GO" id="GO:0006913">
    <property type="term" value="P:nucleocytoplasmic transport"/>
    <property type="evidence" value="ECO:0007669"/>
    <property type="project" value="TreeGrafter"/>
</dbReference>
<dbReference type="InterPro" id="IPR027038">
    <property type="entry name" value="RanGap"/>
</dbReference>
<evidence type="ECO:0000313" key="6">
    <source>
        <dbReference type="WBParaSite" id="ECPE_0000333301-mRNA-1"/>
    </source>
</evidence>
<reference evidence="6" key="1">
    <citation type="submission" date="2016-06" db="UniProtKB">
        <authorList>
            <consortium name="WormBaseParasite"/>
        </authorList>
    </citation>
    <scope>IDENTIFICATION</scope>
</reference>
<keyword evidence="1" id="KW-0343">GTPase activation</keyword>
<dbReference type="PANTHER" id="PTHR24113">
    <property type="entry name" value="RAN GTPASE-ACTIVATING PROTEIN 1"/>
    <property type="match status" value="1"/>
</dbReference>
<dbReference type="Proteomes" id="UP000272942">
    <property type="component" value="Unassembled WGS sequence"/>
</dbReference>
<dbReference type="Pfam" id="PF13516">
    <property type="entry name" value="LRR_6"/>
    <property type="match status" value="2"/>
</dbReference>
<dbReference type="AlphaFoldDB" id="A0A183A8P5"/>
<dbReference type="GO" id="GO:0005096">
    <property type="term" value="F:GTPase activator activity"/>
    <property type="evidence" value="ECO:0007669"/>
    <property type="project" value="UniProtKB-KW"/>
</dbReference>
<evidence type="ECO:0000256" key="2">
    <source>
        <dbReference type="ARBA" id="ARBA00022614"/>
    </source>
</evidence>
<sequence>MYQENIGLRAFNFSWNPLVNKAGTELARAIRENSSLTDLTIRDCRIEDNVAEAIGQALFVGSAEDSKLQSLDLRGNPISTSGVLRLLNQINRIETTKLTKIRMEDISFDCPCMRMIETIEQKLPNLYIVHGPELIVGNTVEDVKSAGGQFADLFSLLRLGIRFGGKRLVDALMDADTEGAQTVTVSQFVEALTVRCPHRMEENRCLMWNVSLIDVASCACSELKRVAE</sequence>
<dbReference type="GO" id="GO:0005634">
    <property type="term" value="C:nucleus"/>
    <property type="evidence" value="ECO:0007669"/>
    <property type="project" value="TreeGrafter"/>
</dbReference>
<evidence type="ECO:0000256" key="1">
    <source>
        <dbReference type="ARBA" id="ARBA00022468"/>
    </source>
</evidence>
<dbReference type="InterPro" id="IPR032675">
    <property type="entry name" value="LRR_dom_sf"/>
</dbReference>